<evidence type="ECO:0000256" key="2">
    <source>
        <dbReference type="ARBA" id="ARBA00029447"/>
    </source>
</evidence>
<keyword evidence="5" id="KW-0812">Transmembrane</keyword>
<feature type="coiled-coil region" evidence="4">
    <location>
        <begin position="469"/>
        <end position="496"/>
    </location>
</feature>
<evidence type="ECO:0000256" key="3">
    <source>
        <dbReference type="PROSITE-ProRule" id="PRU00284"/>
    </source>
</evidence>
<evidence type="ECO:0000256" key="1">
    <source>
        <dbReference type="ARBA" id="ARBA00023224"/>
    </source>
</evidence>
<dbReference type="CDD" id="cd06225">
    <property type="entry name" value="HAMP"/>
    <property type="match status" value="1"/>
</dbReference>
<evidence type="ECO:0000256" key="5">
    <source>
        <dbReference type="SAM" id="Phobius"/>
    </source>
</evidence>
<dbReference type="Proteomes" id="UP000008467">
    <property type="component" value="Chromosome"/>
</dbReference>
<dbReference type="SMART" id="SM00304">
    <property type="entry name" value="HAMP"/>
    <property type="match status" value="1"/>
</dbReference>
<keyword evidence="5" id="KW-1133">Transmembrane helix</keyword>
<proteinExistence type="inferred from homology"/>
<dbReference type="Pfam" id="PF00672">
    <property type="entry name" value="HAMP"/>
    <property type="match status" value="1"/>
</dbReference>
<evidence type="ECO:0000313" key="9">
    <source>
        <dbReference type="Proteomes" id="UP000008467"/>
    </source>
</evidence>
<keyword evidence="4" id="KW-0175">Coiled coil</keyword>
<dbReference type="EMBL" id="CP002582">
    <property type="protein sequence ID" value="ADZ82873.1"/>
    <property type="molecule type" value="Genomic_DNA"/>
</dbReference>
<feature type="domain" description="HAMP" evidence="7">
    <location>
        <begin position="310"/>
        <end position="362"/>
    </location>
</feature>
<evidence type="ECO:0000259" key="6">
    <source>
        <dbReference type="PROSITE" id="PS50111"/>
    </source>
</evidence>
<evidence type="ECO:0000259" key="7">
    <source>
        <dbReference type="PROSITE" id="PS50885"/>
    </source>
</evidence>
<keyword evidence="1 3" id="KW-0807">Transducer</keyword>
<dbReference type="PROSITE" id="PS50111">
    <property type="entry name" value="CHEMOTAXIS_TRANSDUC_2"/>
    <property type="match status" value="1"/>
</dbReference>
<dbReference type="SUPFAM" id="SSF58104">
    <property type="entry name" value="Methyl-accepting chemotaxis protein (MCP) signaling domain"/>
    <property type="match status" value="1"/>
</dbReference>
<organism evidence="8 9">
    <name type="scientific">Cellulosilyticum lentocellum (strain ATCC 49066 / DSM 5427 / NCIMB 11756 / RHM5)</name>
    <name type="common">Clostridium lentocellum</name>
    <dbReference type="NCBI Taxonomy" id="642492"/>
    <lineage>
        <taxon>Bacteria</taxon>
        <taxon>Bacillati</taxon>
        <taxon>Bacillota</taxon>
        <taxon>Clostridia</taxon>
        <taxon>Lachnospirales</taxon>
        <taxon>Cellulosilyticaceae</taxon>
        <taxon>Cellulosilyticum</taxon>
    </lineage>
</organism>
<dbReference type="GO" id="GO:0007165">
    <property type="term" value="P:signal transduction"/>
    <property type="evidence" value="ECO:0007669"/>
    <property type="project" value="UniProtKB-KW"/>
</dbReference>
<dbReference type="PROSITE" id="PS50885">
    <property type="entry name" value="HAMP"/>
    <property type="match status" value="1"/>
</dbReference>
<comment type="similarity">
    <text evidence="2">Belongs to the methyl-accepting chemotaxis (MCP) protein family.</text>
</comment>
<dbReference type="RefSeq" id="WP_013656172.1">
    <property type="nucleotide sequence ID" value="NC_015275.1"/>
</dbReference>
<evidence type="ECO:0000256" key="4">
    <source>
        <dbReference type="SAM" id="Coils"/>
    </source>
</evidence>
<dbReference type="InterPro" id="IPR003660">
    <property type="entry name" value="HAMP_dom"/>
</dbReference>
<dbReference type="GO" id="GO:0016020">
    <property type="term" value="C:membrane"/>
    <property type="evidence" value="ECO:0007669"/>
    <property type="project" value="InterPro"/>
</dbReference>
<dbReference type="InterPro" id="IPR004089">
    <property type="entry name" value="MCPsignal_dom"/>
</dbReference>
<dbReference type="SMART" id="SM00283">
    <property type="entry name" value="MA"/>
    <property type="match status" value="1"/>
</dbReference>
<reference evidence="8 9" key="1">
    <citation type="journal article" date="2011" name="J. Bacteriol.">
        <title>Complete genome sequence of the cellulose-degrading bacterium Cellulosilyticum lentocellum.</title>
        <authorList>
            <consortium name="US DOE Joint Genome Institute"/>
            <person name="Miller D.A."/>
            <person name="Suen G."/>
            <person name="Bruce D."/>
            <person name="Copeland A."/>
            <person name="Cheng J.F."/>
            <person name="Detter C."/>
            <person name="Goodwin L.A."/>
            <person name="Han C.S."/>
            <person name="Hauser L.J."/>
            <person name="Land M.L."/>
            <person name="Lapidus A."/>
            <person name="Lucas S."/>
            <person name="Meincke L."/>
            <person name="Pitluck S."/>
            <person name="Tapia R."/>
            <person name="Teshima H."/>
            <person name="Woyke T."/>
            <person name="Fox B.G."/>
            <person name="Angert E.R."/>
            <person name="Currie C.R."/>
        </authorList>
    </citation>
    <scope>NUCLEOTIDE SEQUENCE [LARGE SCALE GENOMIC DNA]</scope>
    <source>
        <strain evidence="9">ATCC 49066 / DSM 5427 / NCIMB 11756 / RHM5</strain>
    </source>
</reference>
<dbReference type="Gene3D" id="1.10.287.950">
    <property type="entry name" value="Methyl-accepting chemotaxis protein"/>
    <property type="match status" value="1"/>
</dbReference>
<evidence type="ECO:0000313" key="8">
    <source>
        <dbReference type="EMBL" id="ADZ82873.1"/>
    </source>
</evidence>
<dbReference type="PANTHER" id="PTHR32089">
    <property type="entry name" value="METHYL-ACCEPTING CHEMOTAXIS PROTEIN MCPB"/>
    <property type="match status" value="1"/>
</dbReference>
<feature type="transmembrane region" description="Helical" evidence="5">
    <location>
        <begin position="286"/>
        <end position="309"/>
    </location>
</feature>
<name>F2JSN9_CELLD</name>
<dbReference type="HOGENOM" id="CLU_000445_107_19_9"/>
<gene>
    <name evidence="8" type="ordered locus">Clole_1144</name>
</gene>
<feature type="domain" description="Methyl-accepting transducer" evidence="6">
    <location>
        <begin position="381"/>
        <end position="638"/>
    </location>
</feature>
<keyword evidence="9" id="KW-1185">Reference proteome</keyword>
<dbReference type="Gene3D" id="1.10.8.500">
    <property type="entry name" value="HAMP domain in histidine kinase"/>
    <property type="match status" value="1"/>
</dbReference>
<dbReference type="AlphaFoldDB" id="F2JSN9"/>
<keyword evidence="5" id="KW-0472">Membrane</keyword>
<accession>F2JSN9</accession>
<dbReference type="eggNOG" id="COG0840">
    <property type="taxonomic scope" value="Bacteria"/>
</dbReference>
<dbReference type="KEGG" id="cle:Clole_1144"/>
<dbReference type="PANTHER" id="PTHR32089:SF112">
    <property type="entry name" value="LYSOZYME-LIKE PROTEIN-RELATED"/>
    <property type="match status" value="1"/>
</dbReference>
<dbReference type="Pfam" id="PF00015">
    <property type="entry name" value="MCPsignal"/>
    <property type="match status" value="1"/>
</dbReference>
<protein>
    <submittedName>
        <fullName evidence="8">Methyl-accepting chemotaxis sensory transducer</fullName>
    </submittedName>
</protein>
<dbReference type="Gene3D" id="3.30.450.20">
    <property type="entry name" value="PAS domain"/>
    <property type="match status" value="1"/>
</dbReference>
<sequence length="667" mass="73926">MKKTKHLNYTFSIKYKLIIMFICFALLPLFILAIVFTSASKNALSATSSKLTLELVKQAASNLDTYTKDVEKNVTQFTISDLSQSGLLRDYHSGDVRKQTNALEKIQSQIVYFQELDHNVSNVYITSTKTKLPIGKIPYLTEDEIKLLGETVQTGSFTWTATENTPNDHMVVFQTYTDFDHNAQYTVYVDVNLKSIFDYLGNMTLLDNSLIFLVDENNEVLYTSNDSVSHLNDSITNNLSSESTLGSFNQTIDLSNYLFSYASLSNGWKVIVQAPEKSLTSQLNTAIVMVIILVIITILLAIGLGYLLAKRLSNPIIHLMGLMKKAENGDLTVIAPEKGRDETTQLCKSFNLMIANMSKLINQTQQVIVHTLDTSKILSRSTSESVETFTQLAASISDIAEGTTLQAMDAQESNTGMITLAESMQTVTNKTNHLLENTEGAKTMMETAATTMDTLTATMTNSMQMSSHIRESMNELKTLNQNIEDIMKLVDNISEETNLLALNASIEAARVGEAGKGFAVVANEVRNLADQSKHSTLNVRDTLNTIANKMNETTQLVEQSNTIIKDQSTVVSETYQLFFNIIDILKQMNSELKDINSSINSMQSLKETMVTQINSIATITQESAASTEEVSSLTTTQQTVISDLSDLANSLKNNMETLNQAIQTFRV</sequence>
<dbReference type="STRING" id="642492.Clole_1144"/>